<evidence type="ECO:0000313" key="2">
    <source>
        <dbReference type="EMBL" id="CAL1284814.1"/>
    </source>
</evidence>
<feature type="region of interest" description="Disordered" evidence="1">
    <location>
        <begin position="1"/>
        <end position="33"/>
    </location>
</feature>
<sequence length="169" mass="18604">MRGKIRFDKHRERHAEPSFYAPRSAPGQGKTTTTTNFFNDCLPLPSLLQHLSGSLRHEEAEGGGGAGTHPIIRERQKMKLGNYEEGEVRATPTTKCGTFHQPMRMREHAIAAFGNGPHSIIDRLRSDDIQAAIRIARAHSSVPSKKGVLAHYERTPPSISGGTSKLEEA</sequence>
<evidence type="ECO:0000256" key="1">
    <source>
        <dbReference type="SAM" id="MobiDB-lite"/>
    </source>
</evidence>
<organism evidence="2 3">
    <name type="scientific">Larinioides sclopetarius</name>
    <dbReference type="NCBI Taxonomy" id="280406"/>
    <lineage>
        <taxon>Eukaryota</taxon>
        <taxon>Metazoa</taxon>
        <taxon>Ecdysozoa</taxon>
        <taxon>Arthropoda</taxon>
        <taxon>Chelicerata</taxon>
        <taxon>Arachnida</taxon>
        <taxon>Araneae</taxon>
        <taxon>Araneomorphae</taxon>
        <taxon>Entelegynae</taxon>
        <taxon>Araneoidea</taxon>
        <taxon>Araneidae</taxon>
        <taxon>Larinioides</taxon>
    </lineage>
</organism>
<keyword evidence="3" id="KW-1185">Reference proteome</keyword>
<evidence type="ECO:0000313" key="3">
    <source>
        <dbReference type="Proteomes" id="UP001497382"/>
    </source>
</evidence>
<proteinExistence type="predicted"/>
<feature type="compositionally biased region" description="Basic and acidic residues" evidence="1">
    <location>
        <begin position="1"/>
        <end position="16"/>
    </location>
</feature>
<protein>
    <submittedName>
        <fullName evidence="2">Uncharacterized protein</fullName>
    </submittedName>
</protein>
<dbReference type="EMBL" id="CAXIEN010000183">
    <property type="protein sequence ID" value="CAL1284814.1"/>
    <property type="molecule type" value="Genomic_DNA"/>
</dbReference>
<dbReference type="Proteomes" id="UP001497382">
    <property type="component" value="Unassembled WGS sequence"/>
</dbReference>
<reference evidence="2 3" key="1">
    <citation type="submission" date="2024-04" db="EMBL/GenBank/DDBJ databases">
        <authorList>
            <person name="Rising A."/>
            <person name="Reimegard J."/>
            <person name="Sonavane S."/>
            <person name="Akerstrom W."/>
            <person name="Nylinder S."/>
            <person name="Hedman E."/>
            <person name="Kallberg Y."/>
        </authorList>
    </citation>
    <scope>NUCLEOTIDE SEQUENCE [LARGE SCALE GENOMIC DNA]</scope>
</reference>
<name>A0AAV2ALI8_9ARAC</name>
<accession>A0AAV2ALI8</accession>
<dbReference type="AlphaFoldDB" id="A0AAV2ALI8"/>
<comment type="caution">
    <text evidence="2">The sequence shown here is derived from an EMBL/GenBank/DDBJ whole genome shotgun (WGS) entry which is preliminary data.</text>
</comment>
<gene>
    <name evidence="2" type="ORF">LARSCL_LOCUS13349</name>
</gene>